<dbReference type="EMBL" id="ABCS01000006">
    <property type="protein sequence ID" value="EDM81061.1"/>
    <property type="molecule type" value="Genomic_DNA"/>
</dbReference>
<keyword evidence="2" id="KW-0812">Transmembrane</keyword>
<organism evidence="3 4">
    <name type="scientific">Plesiocystis pacifica SIR-1</name>
    <dbReference type="NCBI Taxonomy" id="391625"/>
    <lineage>
        <taxon>Bacteria</taxon>
        <taxon>Pseudomonadati</taxon>
        <taxon>Myxococcota</taxon>
        <taxon>Polyangia</taxon>
        <taxon>Nannocystales</taxon>
        <taxon>Nannocystaceae</taxon>
        <taxon>Plesiocystis</taxon>
    </lineage>
</organism>
<sequence>MADPSQIPDLDQVPVPAGSSMTSSGVGPSASMSGTPPSLEPSGGGFDVGGLLRKLGRGAAWFFGLLFVFVMAAWISLPTDSLSWRISHEARKQGVLIHIDEIKLRPWGAAKLEGVTWSFKPSRPDSTPVPFVVEELDVRFHILKYLVFGTVDVDFEGALDEGELSGGYYQSEDESRANVHIADLPLYAVPKLQGAVNAPVRGLFALDVDLTAPKNEWAKASGKLEIHCASCTVGDGETKLYVPGSKKLSKGLTIPEIDLGTLDGVLTVTDGKAVAEEFGNESDDILIKISGDITFKDPLDKSRLNLIIKFFVTPELRENNPPIDFMVKGTDEKVKMDPPDDGWLGVVLDGNFKYRRFRGIKQKTKEQMQREKREKASQRRRERDARRAEQRAEREAKMAEAKANQGTAGEPGEPDGGPANPPGSSGSEEPSTETRRIPPEAGVVAEVAEAEEAGEEGNGEEEGEEEEEEGEEEEEEGDGAEEEEGEEDEGGEEEEGGDEIGGIR</sequence>
<feature type="compositionally biased region" description="Polar residues" evidence="1">
    <location>
        <begin position="19"/>
        <end position="36"/>
    </location>
</feature>
<dbReference type="Proteomes" id="UP000005801">
    <property type="component" value="Unassembled WGS sequence"/>
</dbReference>
<dbReference type="AlphaFoldDB" id="A6FZH7"/>
<reference evidence="3 4" key="1">
    <citation type="submission" date="2007-06" db="EMBL/GenBank/DDBJ databases">
        <authorList>
            <person name="Shimkets L."/>
            <person name="Ferriera S."/>
            <person name="Johnson J."/>
            <person name="Kravitz S."/>
            <person name="Beeson K."/>
            <person name="Sutton G."/>
            <person name="Rogers Y.-H."/>
            <person name="Friedman R."/>
            <person name="Frazier M."/>
            <person name="Venter J.C."/>
        </authorList>
    </citation>
    <scope>NUCLEOTIDE SEQUENCE [LARGE SCALE GENOMIC DNA]</scope>
    <source>
        <strain evidence="3 4">SIR-1</strain>
    </source>
</reference>
<evidence type="ECO:0000256" key="2">
    <source>
        <dbReference type="SAM" id="Phobius"/>
    </source>
</evidence>
<dbReference type="NCBIfam" id="TIGR04411">
    <property type="entry name" value="T2SS_GspN_Lepto"/>
    <property type="match status" value="1"/>
</dbReference>
<dbReference type="RefSeq" id="WP_006969876.1">
    <property type="nucleotide sequence ID" value="NZ_ABCS01000006.1"/>
</dbReference>
<keyword evidence="2" id="KW-1133">Transmembrane helix</keyword>
<feature type="compositionally biased region" description="Low complexity" evidence="1">
    <location>
        <begin position="408"/>
        <end position="429"/>
    </location>
</feature>
<keyword evidence="4" id="KW-1185">Reference proteome</keyword>
<protein>
    <recommendedName>
        <fullName evidence="5">Type II secretion system protein GspN</fullName>
    </recommendedName>
</protein>
<gene>
    <name evidence="3" type="ORF">PPSIR1_25816</name>
</gene>
<comment type="caution">
    <text evidence="3">The sequence shown here is derived from an EMBL/GenBank/DDBJ whole genome shotgun (WGS) entry which is preliminary data.</text>
</comment>
<name>A6FZH7_9BACT</name>
<dbReference type="STRING" id="391625.PPSIR1_25816"/>
<dbReference type="InterPro" id="IPR030925">
    <property type="entry name" value="T2SS_GspN_Lepto"/>
</dbReference>
<evidence type="ECO:0000256" key="1">
    <source>
        <dbReference type="SAM" id="MobiDB-lite"/>
    </source>
</evidence>
<evidence type="ECO:0000313" key="3">
    <source>
        <dbReference type="EMBL" id="EDM81061.1"/>
    </source>
</evidence>
<proteinExistence type="predicted"/>
<dbReference type="eggNOG" id="ENOG5033BQ8">
    <property type="taxonomic scope" value="Bacteria"/>
</dbReference>
<feature type="transmembrane region" description="Helical" evidence="2">
    <location>
        <begin position="59"/>
        <end position="77"/>
    </location>
</feature>
<feature type="compositionally biased region" description="Basic and acidic residues" evidence="1">
    <location>
        <begin position="363"/>
        <end position="400"/>
    </location>
</feature>
<evidence type="ECO:0008006" key="5">
    <source>
        <dbReference type="Google" id="ProtNLM"/>
    </source>
</evidence>
<feature type="region of interest" description="Disordered" evidence="1">
    <location>
        <begin position="1"/>
        <end position="40"/>
    </location>
</feature>
<accession>A6FZH7</accession>
<feature type="region of interest" description="Disordered" evidence="1">
    <location>
        <begin position="359"/>
        <end position="504"/>
    </location>
</feature>
<keyword evidence="2" id="KW-0472">Membrane</keyword>
<evidence type="ECO:0000313" key="4">
    <source>
        <dbReference type="Proteomes" id="UP000005801"/>
    </source>
</evidence>
<dbReference type="OrthoDB" id="5498729at2"/>
<feature type="compositionally biased region" description="Acidic residues" evidence="1">
    <location>
        <begin position="448"/>
        <end position="498"/>
    </location>
</feature>